<dbReference type="AlphaFoldDB" id="A0A0W0YVE1"/>
<dbReference type="Pfam" id="PF02776">
    <property type="entry name" value="TPP_enzyme_N"/>
    <property type="match status" value="1"/>
</dbReference>
<dbReference type="eggNOG" id="COG3962">
    <property type="taxonomic scope" value="Bacteria"/>
</dbReference>
<dbReference type="PANTHER" id="PTHR18968:SF9">
    <property type="entry name" value="3D-(3,5_4)-TRIHYDROXYCYCLOHEXANE-1,2-DIONE HYDROLASE"/>
    <property type="match status" value="1"/>
</dbReference>
<dbReference type="EMBL" id="LNYW01000044">
    <property type="protein sequence ID" value="KTD60486.1"/>
    <property type="molecule type" value="Genomic_DNA"/>
</dbReference>
<dbReference type="PATRIC" id="fig|1122169.6.peg.1822"/>
<gene>
    <name evidence="7" type="primary">iolD</name>
    <name evidence="7" type="ORF">Lsha_1582</name>
</gene>
<keyword evidence="2 3" id="KW-0786">Thiamine pyrophosphate</keyword>
<dbReference type="Pfam" id="PF00205">
    <property type="entry name" value="TPP_enzyme_M"/>
    <property type="match status" value="1"/>
</dbReference>
<sequence>MKIKLTMAQALLKFLANQYVAIDGQEQQFVHGVFGIFGHGNVTGLGEALEYDSNGLIFYQGHNEQGMAHAATAYAKQKNRLGILACTSSIGPGATNMITAAATATTNRIPLLLLPGDIFSSRQPDPVLQQLEVPHDYSISVNDCFKPVSKYWDRISRPEQLVTACMQAMRVLTDPAETGAVTLCLPQDVQAESFEYDSSFFAKRVWHIERDALSERAVAAAVHLLRHAQKPLIIAGGGVHYSFATECLADFATRHAIPVAETQAGKSSLSAEHPLNAGGIGVTGSEVANCLAAQADVLLVVGSRLQDFTTASKWGFKNPECQIIHLNVSRLDAMKMNALMLKGDAKTGLEQISLKLGTYQTPVSYQHLIQQYQREWSLERAKVCSPPKESTGLHQTAVLEMINQFAKPDDVVIGAAGSLPGDLHRLWKSKKPKDYHLEYAYSCMGYEVAAGLGVRLAKGNSPGEVYVLVGDGSFVMMHSELLTSIQEHKKITVVIFDNHGFQCIRNLQEGNGSQGFGNEFRYRHAQTNRLTGNYLPVDFCLYAAGLGAKTFLAESYEQLGSALEQAQAQEQTSVIVVPVLPKTMSHGYQTWWRVGVAEVSKSDAVLAAHEAMEEQVKYTKMY</sequence>
<dbReference type="STRING" id="1122169.Lsha_1582"/>
<protein>
    <submittedName>
        <fullName evidence="7">Myo-inositol catabolism protein IolD</fullName>
    </submittedName>
</protein>
<dbReference type="CDD" id="cd02003">
    <property type="entry name" value="TPP_IolD"/>
    <property type="match status" value="1"/>
</dbReference>
<dbReference type="GO" id="GO:0030976">
    <property type="term" value="F:thiamine pyrophosphate binding"/>
    <property type="evidence" value="ECO:0007669"/>
    <property type="project" value="InterPro"/>
</dbReference>
<comment type="caution">
    <text evidence="7">The sequence shown here is derived from an EMBL/GenBank/DDBJ whole genome shotgun (WGS) entry which is preliminary data.</text>
</comment>
<dbReference type="InterPro" id="IPR030817">
    <property type="entry name" value="Myo_inos_IolD"/>
</dbReference>
<dbReference type="Proteomes" id="UP000054600">
    <property type="component" value="Unassembled WGS sequence"/>
</dbReference>
<feature type="domain" description="Thiamine pyrophosphate enzyme N-terminal TPP-binding" evidence="6">
    <location>
        <begin position="27"/>
        <end position="129"/>
    </location>
</feature>
<comment type="similarity">
    <text evidence="1 3">Belongs to the TPP enzyme family.</text>
</comment>
<evidence type="ECO:0000256" key="2">
    <source>
        <dbReference type="ARBA" id="ARBA00023052"/>
    </source>
</evidence>
<proteinExistence type="inferred from homology"/>
<dbReference type="InterPro" id="IPR011766">
    <property type="entry name" value="TPP_enzyme_TPP-bd"/>
</dbReference>
<evidence type="ECO:0000256" key="3">
    <source>
        <dbReference type="RuleBase" id="RU362132"/>
    </source>
</evidence>
<dbReference type="InterPro" id="IPR029061">
    <property type="entry name" value="THDP-binding"/>
</dbReference>
<dbReference type="Gene3D" id="3.40.50.970">
    <property type="match status" value="2"/>
</dbReference>
<dbReference type="NCBIfam" id="TIGR04377">
    <property type="entry name" value="myo_inos_iolD"/>
    <property type="match status" value="1"/>
</dbReference>
<dbReference type="SUPFAM" id="SSF52518">
    <property type="entry name" value="Thiamin diphosphate-binding fold (THDP-binding)"/>
    <property type="match status" value="2"/>
</dbReference>
<dbReference type="InterPro" id="IPR029035">
    <property type="entry name" value="DHS-like_NAD/FAD-binding_dom"/>
</dbReference>
<accession>A0A0W0YVE1</accession>
<dbReference type="Gene3D" id="3.40.50.1220">
    <property type="entry name" value="TPP-binding domain"/>
    <property type="match status" value="1"/>
</dbReference>
<evidence type="ECO:0000259" key="5">
    <source>
        <dbReference type="Pfam" id="PF02775"/>
    </source>
</evidence>
<feature type="domain" description="Thiamine pyrophosphate enzyme TPP-binding" evidence="5">
    <location>
        <begin position="416"/>
        <end position="577"/>
    </location>
</feature>
<dbReference type="SUPFAM" id="SSF52467">
    <property type="entry name" value="DHS-like NAD/FAD-binding domain"/>
    <property type="match status" value="1"/>
</dbReference>
<dbReference type="GO" id="GO:0009099">
    <property type="term" value="P:L-valine biosynthetic process"/>
    <property type="evidence" value="ECO:0007669"/>
    <property type="project" value="TreeGrafter"/>
</dbReference>
<dbReference type="GO" id="GO:0005948">
    <property type="term" value="C:acetolactate synthase complex"/>
    <property type="evidence" value="ECO:0007669"/>
    <property type="project" value="TreeGrafter"/>
</dbReference>
<dbReference type="Pfam" id="PF02775">
    <property type="entry name" value="TPP_enzyme_C"/>
    <property type="match status" value="1"/>
</dbReference>
<name>A0A0W0YVE1_9GAMM</name>
<evidence type="ECO:0000313" key="8">
    <source>
        <dbReference type="Proteomes" id="UP000054600"/>
    </source>
</evidence>
<evidence type="ECO:0000313" key="7">
    <source>
        <dbReference type="EMBL" id="KTD60486.1"/>
    </source>
</evidence>
<reference evidence="7 8" key="1">
    <citation type="submission" date="2015-11" db="EMBL/GenBank/DDBJ databases">
        <title>Genomic analysis of 38 Legionella species identifies large and diverse effector repertoires.</title>
        <authorList>
            <person name="Burstein D."/>
            <person name="Amaro F."/>
            <person name="Zusman T."/>
            <person name="Lifshitz Z."/>
            <person name="Cohen O."/>
            <person name="Gilbert J.A."/>
            <person name="Pupko T."/>
            <person name="Shuman H.A."/>
            <person name="Segal G."/>
        </authorList>
    </citation>
    <scope>NUCLEOTIDE SEQUENCE [LARGE SCALE GENOMIC DNA]</scope>
    <source>
        <strain evidence="7 8">ATCC 49655</strain>
    </source>
</reference>
<dbReference type="InterPro" id="IPR045229">
    <property type="entry name" value="TPP_enz"/>
</dbReference>
<dbReference type="InterPro" id="IPR012001">
    <property type="entry name" value="Thiamin_PyroP_enz_TPP-bd_dom"/>
</dbReference>
<evidence type="ECO:0000259" key="4">
    <source>
        <dbReference type="Pfam" id="PF00205"/>
    </source>
</evidence>
<dbReference type="GO" id="GO:0050660">
    <property type="term" value="F:flavin adenine dinucleotide binding"/>
    <property type="evidence" value="ECO:0007669"/>
    <property type="project" value="TreeGrafter"/>
</dbReference>
<dbReference type="CDD" id="cd07035">
    <property type="entry name" value="TPP_PYR_POX_like"/>
    <property type="match status" value="1"/>
</dbReference>
<evidence type="ECO:0000256" key="1">
    <source>
        <dbReference type="ARBA" id="ARBA00007812"/>
    </source>
</evidence>
<dbReference type="InterPro" id="IPR012000">
    <property type="entry name" value="Thiamin_PyroP_enz_cen_dom"/>
</dbReference>
<dbReference type="OrthoDB" id="3194735at2"/>
<dbReference type="GO" id="GO:0009097">
    <property type="term" value="P:isoleucine biosynthetic process"/>
    <property type="evidence" value="ECO:0007669"/>
    <property type="project" value="TreeGrafter"/>
</dbReference>
<dbReference type="RefSeq" id="WP_018578171.1">
    <property type="nucleotide sequence ID" value="NZ_KB892426.1"/>
</dbReference>
<dbReference type="GO" id="GO:0003984">
    <property type="term" value="F:acetolactate synthase activity"/>
    <property type="evidence" value="ECO:0007669"/>
    <property type="project" value="TreeGrafter"/>
</dbReference>
<dbReference type="GO" id="GO:0019310">
    <property type="term" value="P:inositol catabolic process"/>
    <property type="evidence" value="ECO:0007669"/>
    <property type="project" value="InterPro"/>
</dbReference>
<feature type="domain" description="Thiamine pyrophosphate enzyme central" evidence="4">
    <location>
        <begin position="218"/>
        <end position="352"/>
    </location>
</feature>
<keyword evidence="8" id="KW-1185">Reference proteome</keyword>
<organism evidence="7 8">
    <name type="scientific">Legionella shakespearei DSM 23087</name>
    <dbReference type="NCBI Taxonomy" id="1122169"/>
    <lineage>
        <taxon>Bacteria</taxon>
        <taxon>Pseudomonadati</taxon>
        <taxon>Pseudomonadota</taxon>
        <taxon>Gammaproteobacteria</taxon>
        <taxon>Legionellales</taxon>
        <taxon>Legionellaceae</taxon>
        <taxon>Legionella</taxon>
    </lineage>
</organism>
<dbReference type="GO" id="GO:0016823">
    <property type="term" value="F:hydrolase activity, acting on acid carbon-carbon bonds, in ketonic substances"/>
    <property type="evidence" value="ECO:0007669"/>
    <property type="project" value="InterPro"/>
</dbReference>
<dbReference type="GO" id="GO:0000287">
    <property type="term" value="F:magnesium ion binding"/>
    <property type="evidence" value="ECO:0007669"/>
    <property type="project" value="InterPro"/>
</dbReference>
<evidence type="ECO:0000259" key="6">
    <source>
        <dbReference type="Pfam" id="PF02776"/>
    </source>
</evidence>
<dbReference type="PANTHER" id="PTHR18968">
    <property type="entry name" value="THIAMINE PYROPHOSPHATE ENZYMES"/>
    <property type="match status" value="1"/>
</dbReference>